<feature type="transmembrane region" description="Helical" evidence="8">
    <location>
        <begin position="169"/>
        <end position="193"/>
    </location>
</feature>
<name>A0A7X0ECJ0_9PROT</name>
<evidence type="ECO:0000256" key="4">
    <source>
        <dbReference type="ARBA" id="ARBA00022679"/>
    </source>
</evidence>
<dbReference type="RefSeq" id="WP_184800364.1">
    <property type="nucleotide sequence ID" value="NZ_JACIIZ010000005.1"/>
</dbReference>
<feature type="transmembrane region" description="Helical" evidence="8">
    <location>
        <begin position="113"/>
        <end position="133"/>
    </location>
</feature>
<keyword evidence="2" id="KW-1003">Cell membrane</keyword>
<keyword evidence="5 8" id="KW-0812">Transmembrane</keyword>
<keyword evidence="4" id="KW-0808">Transferase</keyword>
<feature type="transmembrane region" description="Helical" evidence="8">
    <location>
        <begin position="199"/>
        <end position="218"/>
    </location>
</feature>
<reference evidence="9 10" key="1">
    <citation type="submission" date="2020-08" db="EMBL/GenBank/DDBJ databases">
        <title>Genomic Encyclopedia of Type Strains, Phase IV (KMG-IV): sequencing the most valuable type-strain genomes for metagenomic binning, comparative biology and taxonomic classification.</title>
        <authorList>
            <person name="Goeker M."/>
        </authorList>
    </citation>
    <scope>NUCLEOTIDE SEQUENCE [LARGE SCALE GENOMIC DNA]</scope>
    <source>
        <strain evidence="9 10">DSM 22198</strain>
    </source>
</reference>
<dbReference type="GO" id="GO:0009103">
    <property type="term" value="P:lipopolysaccharide biosynthetic process"/>
    <property type="evidence" value="ECO:0007669"/>
    <property type="project" value="UniProtKB-ARBA"/>
</dbReference>
<feature type="transmembrane region" description="Helical" evidence="8">
    <location>
        <begin position="343"/>
        <end position="364"/>
    </location>
</feature>
<keyword evidence="6 8" id="KW-1133">Transmembrane helix</keyword>
<evidence type="ECO:0000256" key="8">
    <source>
        <dbReference type="SAM" id="Phobius"/>
    </source>
</evidence>
<evidence type="ECO:0000256" key="1">
    <source>
        <dbReference type="ARBA" id="ARBA00004651"/>
    </source>
</evidence>
<evidence type="ECO:0000256" key="2">
    <source>
        <dbReference type="ARBA" id="ARBA00022475"/>
    </source>
</evidence>
<dbReference type="AlphaFoldDB" id="A0A7X0ECJ0"/>
<proteinExistence type="predicted"/>
<sequence>MNSNSWYVGTRRRISIAIILIAVIALVFACLKLTSNRQMFEDEIEYIGLSSRIINNHAYISANGEPTAFRPPGYPILISPLIALNVGIFPVQLMQIVLLAISAWIVSRLAVKFFGEVAGPVAAILCVANPGLAGLAVTLFPQLVMAFLLAIIFYFSVDVSKFKSILGSCCAWGVLNIVNPMLAPLSIAHLLWLGRGSTHVVRILSLFIACAPIGGWIFRNWEVFGVPVIGTNTGINLIIGNAPWSNVWQGVSNADGPIFDTLLGLSELEVNKRLVNFVVDRLWAEPFHAIWNYINKFVSYFRLYDDITISNGGINLAQMAYSVFFVILISTSLFSLKNKKWRGSVPLLIIICAIIYFDASYSIFFNRIRFRLPLDILLAIPASGGITELMRSWKAARIHH</sequence>
<dbReference type="EMBL" id="JACIIZ010000005">
    <property type="protein sequence ID" value="MBB6251698.1"/>
    <property type="molecule type" value="Genomic_DNA"/>
</dbReference>
<evidence type="ECO:0000256" key="7">
    <source>
        <dbReference type="ARBA" id="ARBA00023136"/>
    </source>
</evidence>
<evidence type="ECO:0000256" key="3">
    <source>
        <dbReference type="ARBA" id="ARBA00022676"/>
    </source>
</evidence>
<evidence type="ECO:0000313" key="10">
    <source>
        <dbReference type="Proteomes" id="UP000539175"/>
    </source>
</evidence>
<dbReference type="PANTHER" id="PTHR33908:SF11">
    <property type="entry name" value="MEMBRANE PROTEIN"/>
    <property type="match status" value="1"/>
</dbReference>
<feature type="transmembrane region" description="Helical" evidence="8">
    <location>
        <begin position="81"/>
        <end position="106"/>
    </location>
</feature>
<accession>A0A7X0ECJ0</accession>
<evidence type="ECO:0000256" key="6">
    <source>
        <dbReference type="ARBA" id="ARBA00022989"/>
    </source>
</evidence>
<dbReference type="PANTHER" id="PTHR33908">
    <property type="entry name" value="MANNOSYLTRANSFERASE YKCB-RELATED"/>
    <property type="match status" value="1"/>
</dbReference>
<feature type="transmembrane region" description="Helical" evidence="8">
    <location>
        <begin position="139"/>
        <end position="157"/>
    </location>
</feature>
<evidence type="ECO:0000256" key="5">
    <source>
        <dbReference type="ARBA" id="ARBA00022692"/>
    </source>
</evidence>
<evidence type="ECO:0000313" key="9">
    <source>
        <dbReference type="EMBL" id="MBB6251698.1"/>
    </source>
</evidence>
<dbReference type="GO" id="GO:0016763">
    <property type="term" value="F:pentosyltransferase activity"/>
    <property type="evidence" value="ECO:0007669"/>
    <property type="project" value="TreeGrafter"/>
</dbReference>
<dbReference type="GO" id="GO:0005886">
    <property type="term" value="C:plasma membrane"/>
    <property type="evidence" value="ECO:0007669"/>
    <property type="project" value="UniProtKB-SubCell"/>
</dbReference>
<dbReference type="InterPro" id="IPR050297">
    <property type="entry name" value="LipidA_mod_glycosyltrf_83"/>
</dbReference>
<protein>
    <recommendedName>
        <fullName evidence="11">Glycosyltransferase RgtA/B/C/D-like domain-containing protein</fullName>
    </recommendedName>
</protein>
<keyword evidence="10" id="KW-1185">Reference proteome</keyword>
<comment type="subcellular location">
    <subcellularLocation>
        <location evidence="1">Cell membrane</location>
        <topology evidence="1">Multi-pass membrane protein</topology>
    </subcellularLocation>
</comment>
<evidence type="ECO:0008006" key="11">
    <source>
        <dbReference type="Google" id="ProtNLM"/>
    </source>
</evidence>
<keyword evidence="3" id="KW-0328">Glycosyltransferase</keyword>
<organism evidence="9 10">
    <name type="scientific">Nitrospirillum iridis</name>
    <dbReference type="NCBI Taxonomy" id="765888"/>
    <lineage>
        <taxon>Bacteria</taxon>
        <taxon>Pseudomonadati</taxon>
        <taxon>Pseudomonadota</taxon>
        <taxon>Alphaproteobacteria</taxon>
        <taxon>Rhodospirillales</taxon>
        <taxon>Azospirillaceae</taxon>
        <taxon>Nitrospirillum</taxon>
    </lineage>
</organism>
<gene>
    <name evidence="9" type="ORF">FHS74_002249</name>
</gene>
<feature type="transmembrane region" description="Helical" evidence="8">
    <location>
        <begin position="319"/>
        <end position="337"/>
    </location>
</feature>
<dbReference type="Proteomes" id="UP000539175">
    <property type="component" value="Unassembled WGS sequence"/>
</dbReference>
<keyword evidence="7 8" id="KW-0472">Membrane</keyword>
<feature type="transmembrane region" description="Helical" evidence="8">
    <location>
        <begin position="14"/>
        <end position="34"/>
    </location>
</feature>
<comment type="caution">
    <text evidence="9">The sequence shown here is derived from an EMBL/GenBank/DDBJ whole genome shotgun (WGS) entry which is preliminary data.</text>
</comment>